<feature type="domain" description="F-box" evidence="1">
    <location>
        <begin position="26"/>
        <end position="73"/>
    </location>
</feature>
<dbReference type="AlphaFoldDB" id="A0AAJ0GJ06"/>
<comment type="caution">
    <text evidence="2">The sequence shown here is derived from an EMBL/GenBank/DDBJ whole genome shotgun (WGS) entry which is preliminary data.</text>
</comment>
<name>A0AAJ0GJ06_9PEZI</name>
<proteinExistence type="predicted"/>
<dbReference type="InterPro" id="IPR001810">
    <property type="entry name" value="F-box_dom"/>
</dbReference>
<reference evidence="2" key="1">
    <citation type="submission" date="2023-04" db="EMBL/GenBank/DDBJ databases">
        <title>Black Yeasts Isolated from many extreme environments.</title>
        <authorList>
            <person name="Coleine C."/>
            <person name="Stajich J.E."/>
            <person name="Selbmann L."/>
        </authorList>
    </citation>
    <scope>NUCLEOTIDE SEQUENCE</scope>
    <source>
        <strain evidence="2">CCFEE 5312</strain>
    </source>
</reference>
<dbReference type="EMBL" id="JAWDJX010000001">
    <property type="protein sequence ID" value="KAK3058551.1"/>
    <property type="molecule type" value="Genomic_DNA"/>
</dbReference>
<dbReference type="SUPFAM" id="SSF81383">
    <property type="entry name" value="F-box domain"/>
    <property type="match status" value="1"/>
</dbReference>
<dbReference type="InterPro" id="IPR036047">
    <property type="entry name" value="F-box-like_dom_sf"/>
</dbReference>
<gene>
    <name evidence="2" type="ORF">LTR09_000115</name>
</gene>
<accession>A0AAJ0GJ06</accession>
<organism evidence="2 3">
    <name type="scientific">Extremus antarcticus</name>
    <dbReference type="NCBI Taxonomy" id="702011"/>
    <lineage>
        <taxon>Eukaryota</taxon>
        <taxon>Fungi</taxon>
        <taxon>Dikarya</taxon>
        <taxon>Ascomycota</taxon>
        <taxon>Pezizomycotina</taxon>
        <taxon>Dothideomycetes</taxon>
        <taxon>Dothideomycetidae</taxon>
        <taxon>Mycosphaerellales</taxon>
        <taxon>Extremaceae</taxon>
        <taxon>Extremus</taxon>
    </lineage>
</organism>
<evidence type="ECO:0000259" key="1">
    <source>
        <dbReference type="PROSITE" id="PS50181"/>
    </source>
</evidence>
<dbReference type="PROSITE" id="PS50181">
    <property type="entry name" value="FBOX"/>
    <property type="match status" value="1"/>
</dbReference>
<keyword evidence="3" id="KW-1185">Reference proteome</keyword>
<dbReference type="Proteomes" id="UP001271007">
    <property type="component" value="Unassembled WGS sequence"/>
</dbReference>
<sequence>MADNASGAETMRALITSKPEVQEAEPDCLSALPAELLVNIFARVPVKETYRNLRMASKPIKAVIDANETTISYPTVAVHQDRLKTSVDNFVNTSNVPFSEVIKRYLLHYTTPQAYDTQHDILARLCRAHVKAKYGNVDSQTCDQLLRELLGFAVELLSGPEQASLNDWWHDRVRLPTPSMLTRSEEAGDLINVMFYQGTFHHFATLTGDGTLFETVPSTCAVVKTLKPTPPQFPYMVQPRPLPRWTGYPMYWASKDGKRNGFEDGEGFPGPNHLQFTWLAAWLGIPFLRRTADFGYVVTRRHVLDHMVKICKKHDGYAMEDVTFEKAWMLENMCVWADGRLERAGSLGALIKRRGREEIDISRGEQNVLLQQWSVKWYFCFSLVHQK</sequence>
<evidence type="ECO:0000313" key="2">
    <source>
        <dbReference type="EMBL" id="KAK3058551.1"/>
    </source>
</evidence>
<protein>
    <recommendedName>
        <fullName evidence="1">F-box domain-containing protein</fullName>
    </recommendedName>
</protein>
<evidence type="ECO:0000313" key="3">
    <source>
        <dbReference type="Proteomes" id="UP001271007"/>
    </source>
</evidence>